<gene>
    <name evidence="1" type="ORF">EKO27_g3625</name>
</gene>
<proteinExistence type="predicted"/>
<evidence type="ECO:0000313" key="2">
    <source>
        <dbReference type="Proteomes" id="UP000286045"/>
    </source>
</evidence>
<organism evidence="1 2">
    <name type="scientific">Xylaria grammica</name>
    <dbReference type="NCBI Taxonomy" id="363999"/>
    <lineage>
        <taxon>Eukaryota</taxon>
        <taxon>Fungi</taxon>
        <taxon>Dikarya</taxon>
        <taxon>Ascomycota</taxon>
        <taxon>Pezizomycotina</taxon>
        <taxon>Sordariomycetes</taxon>
        <taxon>Xylariomycetidae</taxon>
        <taxon>Xylariales</taxon>
        <taxon>Xylariaceae</taxon>
        <taxon>Xylaria</taxon>
    </lineage>
</organism>
<name>A0A439DAP2_9PEZI</name>
<reference evidence="1 2" key="1">
    <citation type="submission" date="2018-12" db="EMBL/GenBank/DDBJ databases">
        <title>Draft genome sequence of Xylaria grammica IHI A82.</title>
        <authorList>
            <person name="Buettner E."/>
            <person name="Kellner H."/>
        </authorList>
    </citation>
    <scope>NUCLEOTIDE SEQUENCE [LARGE SCALE GENOMIC DNA]</scope>
    <source>
        <strain evidence="1 2">IHI A82</strain>
    </source>
</reference>
<keyword evidence="2" id="KW-1185">Reference proteome</keyword>
<evidence type="ECO:0000313" key="1">
    <source>
        <dbReference type="EMBL" id="RWA11471.1"/>
    </source>
</evidence>
<sequence length="432" mass="46304">MSLSMSPLWLSVDYCDINVTITTQADIESLHATPYEFCFNNVTITNAEGTLTFDNFTQVNGLYVQDSPNLEALSFPDLGRLSALGVYDALALSNISLPEIQSVGLLPFGGGGWSLPPPWPGTEDRSLIGVTINNAPALKTIDFDFLSGFFTLELVGADGLTDFGPTGYDEGILRRINSSDTLSVDGCFNLANVQFARFVQITGRTDCEYLMLNYHSAYNLTLIDTAHSRLDILAPFAVNGTLVADSLQLSPENSSSYDPQPLYFISSIGEDAHLLSGANVDLSLDEVETLGGSLVASNNKNCTFSFDKLSEVKGNISMTDNPDSALPWFPDLRRAANIELRGNINTSHGPNIFPALTTVPGTVTIEAWNSDFNCSQLVKQMQAGIIQNLVCNGTDGTQGDTSGSPSSPAGGAWTILGVAVGIMVLQNTIPVW</sequence>
<dbReference type="AlphaFoldDB" id="A0A439DAP2"/>
<protein>
    <recommendedName>
        <fullName evidence="3">Receptor L-domain domain-containing protein</fullName>
    </recommendedName>
</protein>
<accession>A0A439DAP2</accession>
<dbReference type="Proteomes" id="UP000286045">
    <property type="component" value="Unassembled WGS sequence"/>
</dbReference>
<dbReference type="EMBL" id="RYZI01000079">
    <property type="protein sequence ID" value="RWA11471.1"/>
    <property type="molecule type" value="Genomic_DNA"/>
</dbReference>
<evidence type="ECO:0008006" key="3">
    <source>
        <dbReference type="Google" id="ProtNLM"/>
    </source>
</evidence>
<comment type="caution">
    <text evidence="1">The sequence shown here is derived from an EMBL/GenBank/DDBJ whole genome shotgun (WGS) entry which is preliminary data.</text>
</comment>